<keyword evidence="4" id="KW-0233">DNA recombination</keyword>
<dbReference type="PROSITE" id="PS51898">
    <property type="entry name" value="TYR_RECOMBINASE"/>
    <property type="match status" value="1"/>
</dbReference>
<dbReference type="GO" id="GO:0003677">
    <property type="term" value="F:DNA binding"/>
    <property type="evidence" value="ECO:0007669"/>
    <property type="project" value="UniProtKB-UniRule"/>
</dbReference>
<dbReference type="OrthoDB" id="9784724at2"/>
<dbReference type="InterPro" id="IPR002104">
    <property type="entry name" value="Integrase_catalytic"/>
</dbReference>
<protein>
    <submittedName>
        <fullName evidence="8">Tyrosine-type recombinase/integrase</fullName>
    </submittedName>
</protein>
<evidence type="ECO:0000256" key="5">
    <source>
        <dbReference type="PROSITE-ProRule" id="PRU01248"/>
    </source>
</evidence>
<evidence type="ECO:0000256" key="2">
    <source>
        <dbReference type="ARBA" id="ARBA00022908"/>
    </source>
</evidence>
<accession>A0A6L3SSS2</accession>
<keyword evidence="2" id="KW-0229">DNA integration</keyword>
<dbReference type="GO" id="GO:0006310">
    <property type="term" value="P:DNA recombination"/>
    <property type="evidence" value="ECO:0007669"/>
    <property type="project" value="UniProtKB-KW"/>
</dbReference>
<evidence type="ECO:0000313" key="8">
    <source>
        <dbReference type="EMBL" id="KAB1076491.1"/>
    </source>
</evidence>
<name>A0A6L3SSS2_9HYPH</name>
<proteinExistence type="inferred from homology"/>
<dbReference type="PROSITE" id="PS51900">
    <property type="entry name" value="CB"/>
    <property type="match status" value="1"/>
</dbReference>
<dbReference type="PANTHER" id="PTHR30349">
    <property type="entry name" value="PHAGE INTEGRASE-RELATED"/>
    <property type="match status" value="1"/>
</dbReference>
<dbReference type="InterPro" id="IPR013762">
    <property type="entry name" value="Integrase-like_cat_sf"/>
</dbReference>
<keyword evidence="3 5" id="KW-0238">DNA-binding</keyword>
<dbReference type="Gene3D" id="1.10.150.130">
    <property type="match status" value="1"/>
</dbReference>
<comment type="similarity">
    <text evidence="1">Belongs to the 'phage' integrase family.</text>
</comment>
<dbReference type="EMBL" id="VZZK01000030">
    <property type="protein sequence ID" value="KAB1076491.1"/>
    <property type="molecule type" value="Genomic_DNA"/>
</dbReference>
<evidence type="ECO:0000256" key="4">
    <source>
        <dbReference type="ARBA" id="ARBA00023172"/>
    </source>
</evidence>
<evidence type="ECO:0000256" key="3">
    <source>
        <dbReference type="ARBA" id="ARBA00023125"/>
    </source>
</evidence>
<dbReference type="AlphaFoldDB" id="A0A6L3SSS2"/>
<evidence type="ECO:0000259" key="7">
    <source>
        <dbReference type="PROSITE" id="PS51900"/>
    </source>
</evidence>
<evidence type="ECO:0000259" key="6">
    <source>
        <dbReference type="PROSITE" id="PS51898"/>
    </source>
</evidence>
<feature type="domain" description="Tyr recombinase" evidence="6">
    <location>
        <begin position="326"/>
        <end position="519"/>
    </location>
</feature>
<dbReference type="SUPFAM" id="SSF56349">
    <property type="entry name" value="DNA breaking-rejoining enzymes"/>
    <property type="match status" value="1"/>
</dbReference>
<dbReference type="InterPro" id="IPR050090">
    <property type="entry name" value="Tyrosine_recombinase_XerCD"/>
</dbReference>
<feature type="domain" description="Core-binding (CB)" evidence="7">
    <location>
        <begin position="218"/>
        <end position="301"/>
    </location>
</feature>
<reference evidence="8 9" key="1">
    <citation type="submission" date="2019-09" db="EMBL/GenBank/DDBJ databases">
        <title>YIM 48816 draft genome.</title>
        <authorList>
            <person name="Jiang L."/>
        </authorList>
    </citation>
    <scope>NUCLEOTIDE SEQUENCE [LARGE SCALE GENOMIC DNA]</scope>
    <source>
        <strain evidence="8 9">YIM 48816</strain>
    </source>
</reference>
<dbReference type="InterPro" id="IPR010998">
    <property type="entry name" value="Integrase_recombinase_N"/>
</dbReference>
<dbReference type="Proteomes" id="UP000474159">
    <property type="component" value="Unassembled WGS sequence"/>
</dbReference>
<organism evidence="8 9">
    <name type="scientific">Methylobacterium soli</name>
    <dbReference type="NCBI Taxonomy" id="553447"/>
    <lineage>
        <taxon>Bacteria</taxon>
        <taxon>Pseudomonadati</taxon>
        <taxon>Pseudomonadota</taxon>
        <taxon>Alphaproteobacteria</taxon>
        <taxon>Hyphomicrobiales</taxon>
        <taxon>Methylobacteriaceae</taxon>
        <taxon>Methylobacterium</taxon>
    </lineage>
</organism>
<evidence type="ECO:0000313" key="9">
    <source>
        <dbReference type="Proteomes" id="UP000474159"/>
    </source>
</evidence>
<dbReference type="Gene3D" id="1.10.443.10">
    <property type="entry name" value="Intergrase catalytic core"/>
    <property type="match status" value="1"/>
</dbReference>
<dbReference type="InterPro" id="IPR011010">
    <property type="entry name" value="DNA_brk_join_enz"/>
</dbReference>
<keyword evidence="9" id="KW-1185">Reference proteome</keyword>
<sequence length="526" mass="58000">MALMTARPWKDPKTGVYHLRQRTPRDLLARLKGQTVALPVGDAFVKVKVGDIVQASLRTKEAAEARSRHAVADGALKRFWEVQKAGLVTLTQRQITALSGLVYADVRGAVAEEPGTPETWDHVLRLHEEARSAGKLGQWVGPSVDGLLLKEGLIADAASRERLIEAIDRAFIQAAIHLKRNSEGDYRPDPDAARFPEWQRPAPSPAVAKPLQERGDRITAATLYERWAAYNADKKAANTIKRYRGSFQSLSGFLKDRDLRAITSDDVYAWAVHRRDVEGVSPRVINKNDLVAVSSVLGWAVGRSGGQLLTMNPVTGIALEEPRKVVQRERTFREGEIAAILSAASAVEPDDRNPTFAAARRWCPWLAAYSGARIAELTHLEARDIRTEGGIVLMDLKFTKTGEPRVVPIHAHLIEMGFLGFVKASGPGPLFYDPKRHGMASSTPPAEMRGHKVAKWVRATVGLDPAVDPNHGWRHTWKTLALGAGIEERLRDAITGHRVASVGRKYEAPSLAMLATAMERFPRYVL</sequence>
<gene>
    <name evidence="8" type="ORF">F6X53_23560</name>
</gene>
<dbReference type="PANTHER" id="PTHR30349:SF41">
    <property type="entry name" value="INTEGRASE_RECOMBINASE PROTEIN MJ0367-RELATED"/>
    <property type="match status" value="1"/>
</dbReference>
<dbReference type="GO" id="GO:0015074">
    <property type="term" value="P:DNA integration"/>
    <property type="evidence" value="ECO:0007669"/>
    <property type="project" value="UniProtKB-KW"/>
</dbReference>
<dbReference type="InterPro" id="IPR044068">
    <property type="entry name" value="CB"/>
</dbReference>
<comment type="caution">
    <text evidence="8">The sequence shown here is derived from an EMBL/GenBank/DDBJ whole genome shotgun (WGS) entry which is preliminary data.</text>
</comment>
<evidence type="ECO:0000256" key="1">
    <source>
        <dbReference type="ARBA" id="ARBA00008857"/>
    </source>
</evidence>